<protein>
    <submittedName>
        <fullName evidence="1">2'-5' RNA ligase family protein</fullName>
    </submittedName>
</protein>
<proteinExistence type="predicted"/>
<comment type="caution">
    <text evidence="1">The sequence shown here is derived from an EMBL/GenBank/DDBJ whole genome shotgun (WGS) entry which is preliminary data.</text>
</comment>
<accession>A0ABS6BM47</accession>
<dbReference type="Proteomes" id="UP000776276">
    <property type="component" value="Unassembled WGS sequence"/>
</dbReference>
<name>A0ABS6BM47_9SPHN</name>
<keyword evidence="2" id="KW-1185">Reference proteome</keyword>
<dbReference type="GO" id="GO:0016874">
    <property type="term" value="F:ligase activity"/>
    <property type="evidence" value="ECO:0007669"/>
    <property type="project" value="UniProtKB-KW"/>
</dbReference>
<evidence type="ECO:0000313" key="1">
    <source>
        <dbReference type="EMBL" id="MBU3078912.1"/>
    </source>
</evidence>
<keyword evidence="1" id="KW-0436">Ligase</keyword>
<dbReference type="RefSeq" id="WP_216326000.1">
    <property type="nucleotide sequence ID" value="NZ_JAHKRT010000007.1"/>
</dbReference>
<dbReference type="Pfam" id="PF13563">
    <property type="entry name" value="2_5_RNA_ligase2"/>
    <property type="match status" value="1"/>
</dbReference>
<dbReference type="EMBL" id="JAHKRT010000007">
    <property type="protein sequence ID" value="MBU3078912.1"/>
    <property type="molecule type" value="Genomic_DNA"/>
</dbReference>
<sequence length="167" mass="17884">MRGPIILTALFSAADHALLDGLRRAHYPPGRDRVPAHLTLFHHLPPSLEDALSGQVRRMAAGPPPAAILAGTINLGGGTALRVRSPGLETIRAELADAFAGMLIPQDRAAWRPHVTIQNKVPAAEARALQHALAGRFENRPLAIAGLGAWEYRGGPWAPLGRWAFRG</sequence>
<evidence type="ECO:0000313" key="2">
    <source>
        <dbReference type="Proteomes" id="UP000776276"/>
    </source>
</evidence>
<reference evidence="1 2" key="1">
    <citation type="submission" date="2021-06" db="EMBL/GenBank/DDBJ databases">
        <title>Sphingomonas sp. XMGL2, whole genome shotgun sequencing project.</title>
        <authorList>
            <person name="Zhao G."/>
            <person name="Shen L."/>
        </authorList>
    </citation>
    <scope>NUCLEOTIDE SEQUENCE [LARGE SCALE GENOMIC DNA]</scope>
    <source>
        <strain evidence="1 2">XMGL2</strain>
    </source>
</reference>
<gene>
    <name evidence="1" type="ORF">KOF26_13675</name>
</gene>
<organism evidence="1 2">
    <name type="scientific">Sphingomonas quercus</name>
    <dbReference type="NCBI Taxonomy" id="2842451"/>
    <lineage>
        <taxon>Bacteria</taxon>
        <taxon>Pseudomonadati</taxon>
        <taxon>Pseudomonadota</taxon>
        <taxon>Alphaproteobacteria</taxon>
        <taxon>Sphingomonadales</taxon>
        <taxon>Sphingomonadaceae</taxon>
        <taxon>Sphingomonas</taxon>
    </lineage>
</organism>